<protein>
    <submittedName>
        <fullName evidence="1">Uncharacterized protein</fullName>
    </submittedName>
</protein>
<sequence length="57" mass="6541">MAMIWSSLSIKMLSLFKLLCVKTIRASSPLRGFIFFIICPISEMLVRPSSFQPPFLF</sequence>
<dbReference type="Proteomes" id="UP001174934">
    <property type="component" value="Unassembled WGS sequence"/>
</dbReference>
<gene>
    <name evidence="1" type="ORF">B0T17DRAFT_524247</name>
</gene>
<dbReference type="AlphaFoldDB" id="A0AA39X7Z5"/>
<evidence type="ECO:0000313" key="1">
    <source>
        <dbReference type="EMBL" id="KAK0628968.1"/>
    </source>
</evidence>
<organism evidence="1 2">
    <name type="scientific">Bombardia bombarda</name>
    <dbReference type="NCBI Taxonomy" id="252184"/>
    <lineage>
        <taxon>Eukaryota</taxon>
        <taxon>Fungi</taxon>
        <taxon>Dikarya</taxon>
        <taxon>Ascomycota</taxon>
        <taxon>Pezizomycotina</taxon>
        <taxon>Sordariomycetes</taxon>
        <taxon>Sordariomycetidae</taxon>
        <taxon>Sordariales</taxon>
        <taxon>Lasiosphaeriaceae</taxon>
        <taxon>Bombardia</taxon>
    </lineage>
</organism>
<dbReference type="EMBL" id="JAULSR010000002">
    <property type="protein sequence ID" value="KAK0628968.1"/>
    <property type="molecule type" value="Genomic_DNA"/>
</dbReference>
<comment type="caution">
    <text evidence="1">The sequence shown here is derived from an EMBL/GenBank/DDBJ whole genome shotgun (WGS) entry which is preliminary data.</text>
</comment>
<reference evidence="1" key="1">
    <citation type="submission" date="2023-06" db="EMBL/GenBank/DDBJ databases">
        <title>Genome-scale phylogeny and comparative genomics of the fungal order Sordariales.</title>
        <authorList>
            <consortium name="Lawrence Berkeley National Laboratory"/>
            <person name="Hensen N."/>
            <person name="Bonometti L."/>
            <person name="Westerberg I."/>
            <person name="Brannstrom I.O."/>
            <person name="Guillou S."/>
            <person name="Cros-Aarteil S."/>
            <person name="Calhoun S."/>
            <person name="Haridas S."/>
            <person name="Kuo A."/>
            <person name="Mondo S."/>
            <person name="Pangilinan J."/>
            <person name="Riley R."/>
            <person name="LaButti K."/>
            <person name="Andreopoulos B."/>
            <person name="Lipzen A."/>
            <person name="Chen C."/>
            <person name="Yanf M."/>
            <person name="Daum C."/>
            <person name="Ng V."/>
            <person name="Clum A."/>
            <person name="Steindorff A."/>
            <person name="Ohm R."/>
            <person name="Martin F."/>
            <person name="Silar P."/>
            <person name="Natvig D."/>
            <person name="Lalanne C."/>
            <person name="Gautier V."/>
            <person name="Ament-velasquez S.L."/>
            <person name="Kruys A."/>
            <person name="Hutchinson M.I."/>
            <person name="Powell A.J."/>
            <person name="Barry K."/>
            <person name="Miller A.N."/>
            <person name="Grigoriev I.V."/>
            <person name="Debuchy R."/>
            <person name="Gladieux P."/>
            <person name="Thoren M.H."/>
            <person name="Johannesson H."/>
        </authorList>
    </citation>
    <scope>NUCLEOTIDE SEQUENCE</scope>
    <source>
        <strain evidence="1">SMH3391-2</strain>
    </source>
</reference>
<keyword evidence="2" id="KW-1185">Reference proteome</keyword>
<proteinExistence type="predicted"/>
<name>A0AA39X7Z5_9PEZI</name>
<evidence type="ECO:0000313" key="2">
    <source>
        <dbReference type="Proteomes" id="UP001174934"/>
    </source>
</evidence>
<accession>A0AA39X7Z5</accession>